<dbReference type="Pfam" id="PF13581">
    <property type="entry name" value="HATPase_c_2"/>
    <property type="match status" value="1"/>
</dbReference>
<gene>
    <name evidence="3" type="ORF">I7412_35395</name>
</gene>
<name>A0A937RNY8_9ACTN</name>
<dbReference type="PANTHER" id="PTHR35526:SF3">
    <property type="entry name" value="ANTI-SIGMA-F FACTOR RSBW"/>
    <property type="match status" value="1"/>
</dbReference>
<keyword evidence="1" id="KW-0808">Transferase</keyword>
<dbReference type="CDD" id="cd16936">
    <property type="entry name" value="HATPase_RsbW-like"/>
    <property type="match status" value="1"/>
</dbReference>
<keyword evidence="1" id="KW-0723">Serine/threonine-protein kinase</keyword>
<dbReference type="GO" id="GO:0005524">
    <property type="term" value="F:ATP binding"/>
    <property type="evidence" value="ECO:0007669"/>
    <property type="project" value="UniProtKB-KW"/>
</dbReference>
<protein>
    <submittedName>
        <fullName evidence="3">ATP-binding protein</fullName>
    </submittedName>
</protein>
<dbReference type="InterPro" id="IPR050267">
    <property type="entry name" value="Anti-sigma-factor_SerPK"/>
</dbReference>
<dbReference type="AlphaFoldDB" id="A0A937RNY8"/>
<dbReference type="SUPFAM" id="SSF55874">
    <property type="entry name" value="ATPase domain of HSP90 chaperone/DNA topoisomerase II/histidine kinase"/>
    <property type="match status" value="1"/>
</dbReference>
<dbReference type="Proteomes" id="UP000604475">
    <property type="component" value="Unassembled WGS sequence"/>
</dbReference>
<keyword evidence="3" id="KW-0547">Nucleotide-binding</keyword>
<reference evidence="3" key="1">
    <citation type="submission" date="2020-12" db="EMBL/GenBank/DDBJ databases">
        <title>Genomic characterization of non-nitrogen-fixing Frankia strains.</title>
        <authorList>
            <person name="Carlos-Shanley C."/>
            <person name="Guerra T."/>
            <person name="Hahn D."/>
        </authorList>
    </citation>
    <scope>NUCLEOTIDE SEQUENCE</scope>
    <source>
        <strain evidence="3">CN6</strain>
    </source>
</reference>
<comment type="caution">
    <text evidence="3">The sequence shown here is derived from an EMBL/GenBank/DDBJ whole genome shotgun (WGS) entry which is preliminary data.</text>
</comment>
<evidence type="ECO:0000313" key="4">
    <source>
        <dbReference type="Proteomes" id="UP000604475"/>
    </source>
</evidence>
<organism evidence="3 4">
    <name type="scientific">Frankia nepalensis</name>
    <dbReference type="NCBI Taxonomy" id="1836974"/>
    <lineage>
        <taxon>Bacteria</taxon>
        <taxon>Bacillati</taxon>
        <taxon>Actinomycetota</taxon>
        <taxon>Actinomycetes</taxon>
        <taxon>Frankiales</taxon>
        <taxon>Frankiaceae</taxon>
        <taxon>Frankia</taxon>
    </lineage>
</organism>
<dbReference type="EMBL" id="JAEACQ010000312">
    <property type="protein sequence ID" value="MBL7632350.1"/>
    <property type="molecule type" value="Genomic_DNA"/>
</dbReference>
<dbReference type="InterPro" id="IPR003594">
    <property type="entry name" value="HATPase_dom"/>
</dbReference>
<keyword evidence="1" id="KW-0418">Kinase</keyword>
<dbReference type="Gene3D" id="3.30.565.10">
    <property type="entry name" value="Histidine kinase-like ATPase, C-terminal domain"/>
    <property type="match status" value="1"/>
</dbReference>
<evidence type="ECO:0000313" key="3">
    <source>
        <dbReference type="EMBL" id="MBL7632350.1"/>
    </source>
</evidence>
<proteinExistence type="predicted"/>
<dbReference type="InterPro" id="IPR036890">
    <property type="entry name" value="HATPase_C_sf"/>
</dbReference>
<dbReference type="PANTHER" id="PTHR35526">
    <property type="entry name" value="ANTI-SIGMA-F FACTOR RSBW-RELATED"/>
    <property type="match status" value="1"/>
</dbReference>
<evidence type="ECO:0000256" key="1">
    <source>
        <dbReference type="ARBA" id="ARBA00022527"/>
    </source>
</evidence>
<keyword evidence="3" id="KW-0067">ATP-binding</keyword>
<evidence type="ECO:0000259" key="2">
    <source>
        <dbReference type="Pfam" id="PF13581"/>
    </source>
</evidence>
<sequence length="204" mass="21909">MIVGGLVAAARFPARPDAVPRIRRGTVARLRGWHVDPAAVEIAEQVVAELASNAVKASGPGGESVAVRLTAGEGRVLVEVWDRSELTSPRVARPGEEDESGRGLWLVEALCEDWSWYRARSGGLVVCAQLVGAIVPPPRGPDETPVPLARRVAPTRPAYPEPVYPVRFSTDPEVLARVAERLRALDDWDFDGAADVPVAVERVG</sequence>
<dbReference type="GO" id="GO:0004674">
    <property type="term" value="F:protein serine/threonine kinase activity"/>
    <property type="evidence" value="ECO:0007669"/>
    <property type="project" value="UniProtKB-KW"/>
</dbReference>
<feature type="domain" description="Histidine kinase/HSP90-like ATPase" evidence="2">
    <location>
        <begin position="12"/>
        <end position="128"/>
    </location>
</feature>
<keyword evidence="4" id="KW-1185">Reference proteome</keyword>
<accession>A0A937RNY8</accession>
<dbReference type="RefSeq" id="WP_203007010.1">
    <property type="nucleotide sequence ID" value="NZ_JADWYU010000046.1"/>
</dbReference>